<dbReference type="GO" id="GO:0016887">
    <property type="term" value="F:ATP hydrolysis activity"/>
    <property type="evidence" value="ECO:0007669"/>
    <property type="project" value="InterPro"/>
</dbReference>
<dbReference type="InterPro" id="IPR003439">
    <property type="entry name" value="ABC_transporter-like_ATP-bd"/>
</dbReference>
<dbReference type="GO" id="GO:0022857">
    <property type="term" value="F:transmembrane transporter activity"/>
    <property type="evidence" value="ECO:0007669"/>
    <property type="project" value="TreeGrafter"/>
</dbReference>
<dbReference type="GO" id="GO:0005886">
    <property type="term" value="C:plasma membrane"/>
    <property type="evidence" value="ECO:0007669"/>
    <property type="project" value="TreeGrafter"/>
</dbReference>
<evidence type="ECO:0000259" key="4">
    <source>
        <dbReference type="PROSITE" id="PS50893"/>
    </source>
</evidence>
<sequence length="225" mass="23740">MTEPILAGRGVVKRYGEVVALAGVDISIRPGEVIAIVGPSGSGKSTLLHVLAGILPADDGEVFLGTQAITRLTETERSKLRRTAFGFVFQSGMLVAELTAEENVALPLLLAGAPREKGIAAAREWLVRLGLGGLAGRRPGEVSGGQLQRMAIARALAHRPRVIFADEPTGALDTRTGEETITALLTVAQETNAAVVIVTHDESVARRAQRVIEMRDGRIAVRAAV</sequence>
<comment type="caution">
    <text evidence="5">The sequence shown here is derived from an EMBL/GenBank/DDBJ whole genome shotgun (WGS) entry which is preliminary data.</text>
</comment>
<dbReference type="PANTHER" id="PTHR24220">
    <property type="entry name" value="IMPORT ATP-BINDING PROTEIN"/>
    <property type="match status" value="1"/>
</dbReference>
<dbReference type="EMBL" id="SLWS01000015">
    <property type="protein sequence ID" value="TCO48873.1"/>
    <property type="molecule type" value="Genomic_DNA"/>
</dbReference>
<dbReference type="InterPro" id="IPR003593">
    <property type="entry name" value="AAA+_ATPase"/>
</dbReference>
<dbReference type="Proteomes" id="UP000295680">
    <property type="component" value="Unassembled WGS sequence"/>
</dbReference>
<feature type="domain" description="ABC transporter" evidence="4">
    <location>
        <begin position="6"/>
        <end position="225"/>
    </location>
</feature>
<reference evidence="5 6" key="1">
    <citation type="submission" date="2019-03" db="EMBL/GenBank/DDBJ databases">
        <title>Genomic Encyclopedia of Type Strains, Phase IV (KMG-IV): sequencing the most valuable type-strain genomes for metagenomic binning, comparative biology and taxonomic classification.</title>
        <authorList>
            <person name="Goeker M."/>
        </authorList>
    </citation>
    <scope>NUCLEOTIDE SEQUENCE [LARGE SCALE GENOMIC DNA]</scope>
    <source>
        <strain evidence="5 6">DSM 45934</strain>
    </source>
</reference>
<dbReference type="PANTHER" id="PTHR24220:SF685">
    <property type="entry name" value="ABC TRANSPORTER RELATED"/>
    <property type="match status" value="1"/>
</dbReference>
<dbReference type="RefSeq" id="WP_243727516.1">
    <property type="nucleotide sequence ID" value="NZ_SLWS01000015.1"/>
</dbReference>
<dbReference type="InterPro" id="IPR027417">
    <property type="entry name" value="P-loop_NTPase"/>
</dbReference>
<dbReference type="SMART" id="SM00382">
    <property type="entry name" value="AAA"/>
    <property type="match status" value="1"/>
</dbReference>
<dbReference type="SUPFAM" id="SSF52540">
    <property type="entry name" value="P-loop containing nucleoside triphosphate hydrolases"/>
    <property type="match status" value="1"/>
</dbReference>
<accession>A0A4R2ITQ2</accession>
<dbReference type="GO" id="GO:0005524">
    <property type="term" value="F:ATP binding"/>
    <property type="evidence" value="ECO:0007669"/>
    <property type="project" value="UniProtKB-KW"/>
</dbReference>
<dbReference type="InterPro" id="IPR015854">
    <property type="entry name" value="ABC_transpr_LolD-like"/>
</dbReference>
<evidence type="ECO:0000256" key="3">
    <source>
        <dbReference type="ARBA" id="ARBA00022840"/>
    </source>
</evidence>
<dbReference type="PROSITE" id="PS50893">
    <property type="entry name" value="ABC_TRANSPORTER_2"/>
    <property type="match status" value="1"/>
</dbReference>
<keyword evidence="6" id="KW-1185">Reference proteome</keyword>
<dbReference type="CDD" id="cd03255">
    <property type="entry name" value="ABC_MJ0796_LolCDE_FtsE"/>
    <property type="match status" value="1"/>
</dbReference>
<dbReference type="Pfam" id="PF00005">
    <property type="entry name" value="ABC_tran"/>
    <property type="match status" value="1"/>
</dbReference>
<dbReference type="PROSITE" id="PS00211">
    <property type="entry name" value="ABC_TRANSPORTER_1"/>
    <property type="match status" value="1"/>
</dbReference>
<name>A0A4R2ITQ2_9PSEU</name>
<keyword evidence="3 5" id="KW-0067">ATP-binding</keyword>
<evidence type="ECO:0000313" key="6">
    <source>
        <dbReference type="Proteomes" id="UP000295680"/>
    </source>
</evidence>
<dbReference type="InterPro" id="IPR017871">
    <property type="entry name" value="ABC_transporter-like_CS"/>
</dbReference>
<evidence type="ECO:0000256" key="1">
    <source>
        <dbReference type="ARBA" id="ARBA00022448"/>
    </source>
</evidence>
<keyword evidence="1" id="KW-0813">Transport</keyword>
<protein>
    <submittedName>
        <fullName evidence="5">Putative ABC transport system ATP-binding protein</fullName>
    </submittedName>
</protein>
<evidence type="ECO:0000256" key="2">
    <source>
        <dbReference type="ARBA" id="ARBA00022741"/>
    </source>
</evidence>
<dbReference type="Gene3D" id="3.40.50.300">
    <property type="entry name" value="P-loop containing nucleotide triphosphate hydrolases"/>
    <property type="match status" value="1"/>
</dbReference>
<proteinExistence type="predicted"/>
<keyword evidence="2" id="KW-0547">Nucleotide-binding</keyword>
<dbReference type="AlphaFoldDB" id="A0A4R2ITQ2"/>
<organism evidence="5 6">
    <name type="scientific">Actinocrispum wychmicini</name>
    <dbReference type="NCBI Taxonomy" id="1213861"/>
    <lineage>
        <taxon>Bacteria</taxon>
        <taxon>Bacillati</taxon>
        <taxon>Actinomycetota</taxon>
        <taxon>Actinomycetes</taxon>
        <taxon>Pseudonocardiales</taxon>
        <taxon>Pseudonocardiaceae</taxon>
        <taxon>Actinocrispum</taxon>
    </lineage>
</organism>
<gene>
    <name evidence="5" type="ORF">EV192_11594</name>
</gene>
<dbReference type="InterPro" id="IPR017911">
    <property type="entry name" value="MacB-like_ATP-bd"/>
</dbReference>
<evidence type="ECO:0000313" key="5">
    <source>
        <dbReference type="EMBL" id="TCO48873.1"/>
    </source>
</evidence>